<accession>A0A2A5J2Q5</accession>
<sequence>MTGPAVLSPATGVGQENTDRILRMFARFTSVGYLAYLALLYPSIITTTPHMHRWWTPLAVLTVFGSGMLPGLLSFRRSTAAMRSAAAVAALVFLAAAFTWPLAWTGAQLPGDDGVWLAAFPGLASLAGVIAWPTSVAFIHLVIGCTTVQMINLAARVNASASMLVPDITFAIMFCTLFVGGAAMALRTGRLLDTTTESTRAAAASAAAQRARAVERERFDALIHDGVIATLLTASRPVHRHNVRALASTTLRELDELHTVSDPDQSIGLDETLAQLRTATVDIDPNASFVVTGTETAETLRIPVSIVRSMSGALSEALRNSHLHAGPRATRTVTAALQADSIAITIADDGVGFDHASIPPHRLGIAVSILGRMRPIAGGSARVDSRPGRGTTVHIEWTAP</sequence>
<dbReference type="SUPFAM" id="SSF55874">
    <property type="entry name" value="ATPase domain of HSP90 chaperone/DNA topoisomerase II/histidine kinase"/>
    <property type="match status" value="1"/>
</dbReference>
<dbReference type="GO" id="GO:0000160">
    <property type="term" value="P:phosphorelay signal transduction system"/>
    <property type="evidence" value="ECO:0007669"/>
    <property type="project" value="UniProtKB-KW"/>
</dbReference>
<reference evidence="6 7" key="1">
    <citation type="submission" date="2017-07" db="EMBL/GenBank/DDBJ databases">
        <title>Draft sequence of Rhodococcus enclensis 23b-28.</title>
        <authorList>
            <person name="Besaury L."/>
            <person name="Sancelme M."/>
            <person name="Amato P."/>
            <person name="Lallement A."/>
            <person name="Delort A.-M."/>
        </authorList>
    </citation>
    <scope>NUCLEOTIDE SEQUENCE [LARGE SCALE GENOMIC DNA]</scope>
    <source>
        <strain evidence="6 7">23b-28</strain>
    </source>
</reference>
<dbReference type="Proteomes" id="UP000230886">
    <property type="component" value="Unassembled WGS sequence"/>
</dbReference>
<feature type="domain" description="Histidine kinase/HSP90-like ATPase" evidence="5">
    <location>
        <begin position="313"/>
        <end position="397"/>
    </location>
</feature>
<dbReference type="PANTHER" id="PTHR24421:SF61">
    <property type="entry name" value="OXYGEN SENSOR HISTIDINE KINASE NREB"/>
    <property type="match status" value="1"/>
</dbReference>
<dbReference type="Pfam" id="PF02518">
    <property type="entry name" value="HATPase_c"/>
    <property type="match status" value="1"/>
</dbReference>
<feature type="transmembrane region" description="Helical" evidence="4">
    <location>
        <begin position="24"/>
        <end position="42"/>
    </location>
</feature>
<keyword evidence="2" id="KW-0418">Kinase</keyword>
<dbReference type="PANTHER" id="PTHR24421">
    <property type="entry name" value="NITRATE/NITRITE SENSOR PROTEIN NARX-RELATED"/>
    <property type="match status" value="1"/>
</dbReference>
<evidence type="ECO:0000256" key="3">
    <source>
        <dbReference type="ARBA" id="ARBA00023012"/>
    </source>
</evidence>
<dbReference type="InterPro" id="IPR036890">
    <property type="entry name" value="HATPase_C_sf"/>
</dbReference>
<comment type="caution">
    <text evidence="6">The sequence shown here is derived from an EMBL/GenBank/DDBJ whole genome shotgun (WGS) entry which is preliminary data.</text>
</comment>
<feature type="transmembrane region" description="Helical" evidence="4">
    <location>
        <begin position="115"/>
        <end position="143"/>
    </location>
</feature>
<name>A0A2A5J2Q5_RHOSG</name>
<dbReference type="EMBL" id="NOVD01000043">
    <property type="protein sequence ID" value="PCK23860.1"/>
    <property type="molecule type" value="Genomic_DNA"/>
</dbReference>
<dbReference type="InterPro" id="IPR050482">
    <property type="entry name" value="Sensor_HK_TwoCompSys"/>
</dbReference>
<dbReference type="InterPro" id="IPR003594">
    <property type="entry name" value="HATPase_dom"/>
</dbReference>
<dbReference type="AlphaFoldDB" id="A0A2A5J2Q5"/>
<dbReference type="GO" id="GO:0016301">
    <property type="term" value="F:kinase activity"/>
    <property type="evidence" value="ECO:0007669"/>
    <property type="project" value="UniProtKB-KW"/>
</dbReference>
<keyword evidence="6" id="KW-0547">Nucleotide-binding</keyword>
<keyword evidence="6" id="KW-0067">ATP-binding</keyword>
<proteinExistence type="predicted"/>
<keyword evidence="4" id="KW-0812">Transmembrane</keyword>
<dbReference type="Gene3D" id="3.30.565.10">
    <property type="entry name" value="Histidine kinase-like ATPase, C-terminal domain"/>
    <property type="match status" value="1"/>
</dbReference>
<keyword evidence="1" id="KW-0808">Transferase</keyword>
<evidence type="ECO:0000256" key="4">
    <source>
        <dbReference type="SAM" id="Phobius"/>
    </source>
</evidence>
<protein>
    <submittedName>
        <fullName evidence="6">ATP-binding protein</fullName>
    </submittedName>
</protein>
<dbReference type="GO" id="GO:0005524">
    <property type="term" value="F:ATP binding"/>
    <property type="evidence" value="ECO:0007669"/>
    <property type="project" value="UniProtKB-KW"/>
</dbReference>
<evidence type="ECO:0000259" key="5">
    <source>
        <dbReference type="Pfam" id="PF02518"/>
    </source>
</evidence>
<evidence type="ECO:0000313" key="6">
    <source>
        <dbReference type="EMBL" id="PCK23860.1"/>
    </source>
</evidence>
<keyword evidence="4" id="KW-1133">Transmembrane helix</keyword>
<gene>
    <name evidence="6" type="ORF">CHR55_28830</name>
</gene>
<feature type="transmembrane region" description="Helical" evidence="4">
    <location>
        <begin position="54"/>
        <end position="73"/>
    </location>
</feature>
<dbReference type="RefSeq" id="WP_060939878.1">
    <property type="nucleotide sequence ID" value="NZ_NOVD01000043.1"/>
</dbReference>
<evidence type="ECO:0000313" key="7">
    <source>
        <dbReference type="Proteomes" id="UP000230886"/>
    </source>
</evidence>
<keyword evidence="4" id="KW-0472">Membrane</keyword>
<keyword evidence="3" id="KW-0902">Two-component regulatory system</keyword>
<evidence type="ECO:0000256" key="1">
    <source>
        <dbReference type="ARBA" id="ARBA00022679"/>
    </source>
</evidence>
<feature type="transmembrane region" description="Helical" evidence="4">
    <location>
        <begin position="164"/>
        <end position="186"/>
    </location>
</feature>
<feature type="transmembrane region" description="Helical" evidence="4">
    <location>
        <begin position="85"/>
        <end position="103"/>
    </location>
</feature>
<evidence type="ECO:0000256" key="2">
    <source>
        <dbReference type="ARBA" id="ARBA00022777"/>
    </source>
</evidence>
<organism evidence="6 7">
    <name type="scientific">Rhodococcus qingshengii</name>
    <dbReference type="NCBI Taxonomy" id="334542"/>
    <lineage>
        <taxon>Bacteria</taxon>
        <taxon>Bacillati</taxon>
        <taxon>Actinomycetota</taxon>
        <taxon>Actinomycetes</taxon>
        <taxon>Mycobacteriales</taxon>
        <taxon>Nocardiaceae</taxon>
        <taxon>Rhodococcus</taxon>
        <taxon>Rhodococcus erythropolis group</taxon>
    </lineage>
</organism>